<reference evidence="1 2" key="1">
    <citation type="submission" date="2009-01" db="EMBL/GenBank/DDBJ databases">
        <authorList>
            <person name="Fulton L."/>
            <person name="Clifton S."/>
            <person name="Fulton B."/>
            <person name="Xu J."/>
            <person name="Minx P."/>
            <person name="Pepin K.H."/>
            <person name="Johnson M."/>
            <person name="Bhonagiri V."/>
            <person name="Nash W.E."/>
            <person name="Mardis E.R."/>
            <person name="Wilson R.K."/>
        </authorList>
    </citation>
    <scope>NUCLEOTIDE SEQUENCE [LARGE SCALE GENOMIC DNA]</scope>
    <source>
        <strain evidence="1 2">DSM 5476</strain>
    </source>
</reference>
<reference evidence="1 2" key="2">
    <citation type="submission" date="2009-02" db="EMBL/GenBank/DDBJ databases">
        <title>Draft genome sequence of Clostridium methylpentosum (DSM 5476).</title>
        <authorList>
            <person name="Sudarsanam P."/>
            <person name="Ley R."/>
            <person name="Guruge J."/>
            <person name="Turnbaugh P.J."/>
            <person name="Mahowald M."/>
            <person name="Liep D."/>
            <person name="Gordon J."/>
        </authorList>
    </citation>
    <scope>NUCLEOTIDE SEQUENCE [LARGE SCALE GENOMIC DNA]</scope>
    <source>
        <strain evidence="1 2">DSM 5476</strain>
    </source>
</reference>
<accession>C0EAZ6</accession>
<dbReference type="HOGENOM" id="CLU_971970_0_0_9"/>
<organism evidence="1 2">
    <name type="scientific">[Clostridium] methylpentosum DSM 5476</name>
    <dbReference type="NCBI Taxonomy" id="537013"/>
    <lineage>
        <taxon>Bacteria</taxon>
        <taxon>Bacillati</taxon>
        <taxon>Bacillota</taxon>
        <taxon>Clostridia</taxon>
        <taxon>Eubacteriales</taxon>
        <taxon>Oscillospiraceae</taxon>
        <taxon>Oscillospiraceae incertae sedis</taxon>
    </lineage>
</organism>
<dbReference type="Proteomes" id="UP000003340">
    <property type="component" value="Unassembled WGS sequence"/>
</dbReference>
<comment type="caution">
    <text evidence="1">The sequence shown here is derived from an EMBL/GenBank/DDBJ whole genome shotgun (WGS) entry which is preliminary data.</text>
</comment>
<sequence length="283" mass="33587">MFSAFRPPESGGSTTSSWPQQVFGLEELPEPYQPYIQDWMDKGMPVTNATFIPYLNSKTQERGEYVITWHEDRIMLLSPTPFGGIKQTVICNQDILYMDYHTFLLDCCITLYYLEMGRRTQVQFHYNSVMERVFIPILNIALHQPVDYEKKILQHENPFCEALKEKSPLMFNYGKLAYRLDPVMFYYFWECQPIKRTSDKNEYFVSLMPSGSVIIDSCDHDSVNASYLPWREIRNVQLIIDRFYRIQCEVHPGRIFTIPVRKPKLQRAREFVSLWQQELTIRK</sequence>
<name>C0EAZ6_9FIRM</name>
<dbReference type="AlphaFoldDB" id="C0EAZ6"/>
<proteinExistence type="predicted"/>
<gene>
    <name evidence="1" type="ORF">CLOSTMETH_01013</name>
</gene>
<protein>
    <submittedName>
        <fullName evidence="1">Uncharacterized protein</fullName>
    </submittedName>
</protein>
<dbReference type="STRING" id="537013.CLOSTMETH_01013"/>
<keyword evidence="2" id="KW-1185">Reference proteome</keyword>
<evidence type="ECO:0000313" key="2">
    <source>
        <dbReference type="Proteomes" id="UP000003340"/>
    </source>
</evidence>
<dbReference type="eggNOG" id="ENOG5033VSB">
    <property type="taxonomic scope" value="Bacteria"/>
</dbReference>
<dbReference type="EMBL" id="ACEC01000037">
    <property type="protein sequence ID" value="EEG31354.1"/>
    <property type="molecule type" value="Genomic_DNA"/>
</dbReference>
<evidence type="ECO:0000313" key="1">
    <source>
        <dbReference type="EMBL" id="EEG31354.1"/>
    </source>
</evidence>